<dbReference type="PROSITE" id="PS50876">
    <property type="entry name" value="ZF_INTEGRASE"/>
    <property type="match status" value="1"/>
</dbReference>
<protein>
    <recommendedName>
        <fullName evidence="1">RNA-directed DNA polymerase</fullName>
        <ecNumber evidence="1">2.7.7.49</ecNumber>
    </recommendedName>
</protein>
<keyword evidence="3" id="KW-0548">Nucleotidyltransferase</keyword>
<evidence type="ECO:0000256" key="7">
    <source>
        <dbReference type="ARBA" id="ARBA00022801"/>
    </source>
</evidence>
<dbReference type="SUPFAM" id="SSF53098">
    <property type="entry name" value="Ribonuclease H-like"/>
    <property type="match status" value="2"/>
</dbReference>
<evidence type="ECO:0000313" key="14">
    <source>
        <dbReference type="EMBL" id="NXC06444.1"/>
    </source>
</evidence>
<proteinExistence type="predicted"/>
<evidence type="ECO:0000313" key="15">
    <source>
        <dbReference type="Proteomes" id="UP000526602"/>
    </source>
</evidence>
<dbReference type="GO" id="GO:0015074">
    <property type="term" value="P:DNA integration"/>
    <property type="evidence" value="ECO:0007669"/>
    <property type="project" value="InterPro"/>
</dbReference>
<dbReference type="InterPro" id="IPR001584">
    <property type="entry name" value="Integrase_cat-core"/>
</dbReference>
<dbReference type="Pfam" id="PF00665">
    <property type="entry name" value="rve"/>
    <property type="match status" value="1"/>
</dbReference>
<name>A0A7K8GPX8_ORTSP</name>
<dbReference type="Pfam" id="PF06817">
    <property type="entry name" value="RVT_thumb"/>
    <property type="match status" value="1"/>
</dbReference>
<keyword evidence="4" id="KW-0540">Nuclease</keyword>
<dbReference type="Gene3D" id="1.10.10.200">
    <property type="match status" value="1"/>
</dbReference>
<dbReference type="Gene3D" id="3.30.70.270">
    <property type="match status" value="1"/>
</dbReference>
<accession>A0A7K8GPX8</accession>
<feature type="domain" description="Integrase catalytic" evidence="13">
    <location>
        <begin position="410"/>
        <end position="526"/>
    </location>
</feature>
<dbReference type="GO" id="GO:0004523">
    <property type="term" value="F:RNA-DNA hybrid ribonuclease activity"/>
    <property type="evidence" value="ECO:0007669"/>
    <property type="project" value="InterPro"/>
</dbReference>
<feature type="domain" description="Integrase-type" evidence="11">
    <location>
        <begin position="360"/>
        <end position="401"/>
    </location>
</feature>
<keyword evidence="9" id="KW-0238">DNA-binding</keyword>
<dbReference type="GO" id="GO:0035613">
    <property type="term" value="F:RNA stem-loop binding"/>
    <property type="evidence" value="ECO:0007669"/>
    <property type="project" value="TreeGrafter"/>
</dbReference>
<feature type="domain" description="RNase H type-1" evidence="12">
    <location>
        <begin position="218"/>
        <end position="355"/>
    </location>
</feature>
<feature type="non-terminal residue" evidence="14">
    <location>
        <position position="1"/>
    </location>
</feature>
<dbReference type="Pfam" id="PF02022">
    <property type="entry name" value="Integrase_Zn"/>
    <property type="match status" value="1"/>
</dbReference>
<keyword evidence="7" id="KW-0378">Hydrolase</keyword>
<keyword evidence="10" id="KW-0862">Zinc</keyword>
<dbReference type="InterPro" id="IPR043128">
    <property type="entry name" value="Rev_trsase/Diguanyl_cyclase"/>
</dbReference>
<dbReference type="InterPro" id="IPR017856">
    <property type="entry name" value="Integrase-like_N"/>
</dbReference>
<dbReference type="InterPro" id="IPR010661">
    <property type="entry name" value="RVT_thumb"/>
</dbReference>
<keyword evidence="8" id="KW-0695">RNA-directed DNA polymerase</keyword>
<dbReference type="InterPro" id="IPR012337">
    <property type="entry name" value="RNaseH-like_sf"/>
</dbReference>
<gene>
    <name evidence="14" type="primary">Ervk11_1</name>
    <name evidence="14" type="ORF">ORTSPA_R08056</name>
</gene>
<evidence type="ECO:0000256" key="3">
    <source>
        <dbReference type="ARBA" id="ARBA00022695"/>
    </source>
</evidence>
<dbReference type="InterPro" id="IPR036397">
    <property type="entry name" value="RNaseH_sf"/>
</dbReference>
<keyword evidence="2" id="KW-0808">Transferase</keyword>
<evidence type="ECO:0000259" key="12">
    <source>
        <dbReference type="PROSITE" id="PS50879"/>
    </source>
</evidence>
<evidence type="ECO:0000256" key="6">
    <source>
        <dbReference type="ARBA" id="ARBA00022759"/>
    </source>
</evidence>
<dbReference type="PROSITE" id="PS50879">
    <property type="entry name" value="RNASE_H_1"/>
    <property type="match status" value="1"/>
</dbReference>
<evidence type="ECO:0000256" key="9">
    <source>
        <dbReference type="ARBA" id="ARBA00023125"/>
    </source>
</evidence>
<keyword evidence="6" id="KW-0255">Endonuclease</keyword>
<evidence type="ECO:0000256" key="4">
    <source>
        <dbReference type="ARBA" id="ARBA00022722"/>
    </source>
</evidence>
<evidence type="ECO:0000256" key="5">
    <source>
        <dbReference type="ARBA" id="ARBA00022723"/>
    </source>
</evidence>
<evidence type="ECO:0000256" key="10">
    <source>
        <dbReference type="PROSITE-ProRule" id="PRU00450"/>
    </source>
</evidence>
<dbReference type="SUPFAM" id="SSF46919">
    <property type="entry name" value="N-terminal Zn binding domain of HIV integrase"/>
    <property type="match status" value="1"/>
</dbReference>
<dbReference type="GO" id="GO:0003677">
    <property type="term" value="F:DNA binding"/>
    <property type="evidence" value="ECO:0007669"/>
    <property type="project" value="UniProtKB-KW"/>
</dbReference>
<sequence length="526" mass="59057">SPWDYLGLRIQEGSIVPQQFSIKDDPKTLHDLHQLCGSINWVRPLLGITSEDLAPLFNLMRGGEDLVSPRTITPDAQESICKVKKALSTCQAHKVHPTLPFSYIILGKSSRFHGLIFQWDVTVFLPHQPSKTITQPQELMARLVLRARTYLHTLAGCDFTCLYLPLVSEDLDGLLQTCEILQFALDSYTGQNSIHNPSHKLFNLAFNLVPKFLQSKTPLKALTVFTDGSGKSHKSVITWKKPKTQKWESDVEVVQGSPQIAELAAIVRTFERFKKPINLVTDSAYVASVVARAEHSLLKEVSNTNLYKLLSKLVHLLFHREHQFHVLHVRSHTGFPGFIAEGNRKADTLAMPVSKANLPDVLAQAKLSHQFFHQNVPALMRMFSLSWEQARAVVAVRPNCQRYQVPSISCRVNPRGLNSCQLRQTDVTHYPSFGRTKYLHVSIDTFSGAAFASARAGGKAKDFIKHFLHAFATLGVPEQGRRDNGPAYTSQKLANFFNQWRVKHTTGIPHSPTGQAMVERAHQNIK</sequence>
<dbReference type="EMBL" id="VZTJ01004111">
    <property type="protein sequence ID" value="NXC06444.1"/>
    <property type="molecule type" value="Genomic_DNA"/>
</dbReference>
<keyword evidence="5" id="KW-0479">Metal-binding</keyword>
<dbReference type="PROSITE" id="PS50994">
    <property type="entry name" value="INTEGRASE"/>
    <property type="match status" value="1"/>
</dbReference>
<evidence type="ECO:0000256" key="1">
    <source>
        <dbReference type="ARBA" id="ARBA00012493"/>
    </source>
</evidence>
<dbReference type="InterPro" id="IPR003308">
    <property type="entry name" value="Integrase_Zn-bd_dom_N"/>
</dbReference>
<evidence type="ECO:0000256" key="2">
    <source>
        <dbReference type="ARBA" id="ARBA00022679"/>
    </source>
</evidence>
<dbReference type="InterPro" id="IPR002156">
    <property type="entry name" value="RNaseH_domain"/>
</dbReference>
<dbReference type="Gene3D" id="3.30.420.10">
    <property type="entry name" value="Ribonuclease H-like superfamily/Ribonuclease H"/>
    <property type="match status" value="2"/>
</dbReference>
<dbReference type="GO" id="GO:0003964">
    <property type="term" value="F:RNA-directed DNA polymerase activity"/>
    <property type="evidence" value="ECO:0007669"/>
    <property type="project" value="UniProtKB-KW"/>
</dbReference>
<dbReference type="Proteomes" id="UP000526602">
    <property type="component" value="Unassembled WGS sequence"/>
</dbReference>
<reference evidence="14 15" key="1">
    <citation type="submission" date="2019-09" db="EMBL/GenBank/DDBJ databases">
        <title>Bird 10,000 Genomes (B10K) Project - Family phase.</title>
        <authorList>
            <person name="Zhang G."/>
        </authorList>
    </citation>
    <scope>NUCLEOTIDE SEQUENCE [LARGE SCALE GENOMIC DNA]</scope>
    <source>
        <strain evidence="14">B10K-DU-029-32</strain>
        <tissue evidence="14">Liver or heart</tissue>
    </source>
</reference>
<dbReference type="GO" id="GO:0008270">
    <property type="term" value="F:zinc ion binding"/>
    <property type="evidence" value="ECO:0007669"/>
    <property type="project" value="UniProtKB-KW"/>
</dbReference>
<dbReference type="SUPFAM" id="SSF56672">
    <property type="entry name" value="DNA/RNA polymerases"/>
    <property type="match status" value="1"/>
</dbReference>
<dbReference type="PANTHER" id="PTHR41694:SF3">
    <property type="entry name" value="RNA-DIRECTED DNA POLYMERASE-RELATED"/>
    <property type="match status" value="1"/>
</dbReference>
<evidence type="ECO:0000256" key="8">
    <source>
        <dbReference type="ARBA" id="ARBA00022918"/>
    </source>
</evidence>
<dbReference type="AlphaFoldDB" id="A0A7K8GPX8"/>
<dbReference type="Pfam" id="PF00075">
    <property type="entry name" value="RNase_H"/>
    <property type="match status" value="1"/>
</dbReference>
<comment type="caution">
    <text evidence="14">The sequence shown here is derived from an EMBL/GenBank/DDBJ whole genome shotgun (WGS) entry which is preliminary data.</text>
</comment>
<dbReference type="InterPro" id="IPR043502">
    <property type="entry name" value="DNA/RNA_pol_sf"/>
</dbReference>
<feature type="non-terminal residue" evidence="14">
    <location>
        <position position="526"/>
    </location>
</feature>
<dbReference type="EC" id="2.7.7.49" evidence="1"/>
<evidence type="ECO:0000259" key="11">
    <source>
        <dbReference type="PROSITE" id="PS50876"/>
    </source>
</evidence>
<organism evidence="14 15">
    <name type="scientific">Orthonyx spaldingii</name>
    <name type="common">Chowchilla</name>
    <dbReference type="NCBI Taxonomy" id="38397"/>
    <lineage>
        <taxon>Eukaryota</taxon>
        <taxon>Metazoa</taxon>
        <taxon>Chordata</taxon>
        <taxon>Craniata</taxon>
        <taxon>Vertebrata</taxon>
        <taxon>Euteleostomi</taxon>
        <taxon>Archelosauria</taxon>
        <taxon>Archosauria</taxon>
        <taxon>Dinosauria</taxon>
        <taxon>Saurischia</taxon>
        <taxon>Theropoda</taxon>
        <taxon>Coelurosauria</taxon>
        <taxon>Aves</taxon>
        <taxon>Neognathae</taxon>
        <taxon>Neoaves</taxon>
        <taxon>Telluraves</taxon>
        <taxon>Australaves</taxon>
        <taxon>Passeriformes</taxon>
        <taxon>Corvoidea</taxon>
        <taxon>Orthonychidae</taxon>
        <taxon>Orthonyx</taxon>
    </lineage>
</organism>
<keyword evidence="15" id="KW-1185">Reference proteome</keyword>
<keyword evidence="10" id="KW-0863">Zinc-finger</keyword>
<evidence type="ECO:0000259" key="13">
    <source>
        <dbReference type="PROSITE" id="PS50994"/>
    </source>
</evidence>
<dbReference type="PANTHER" id="PTHR41694">
    <property type="entry name" value="ENDOGENOUS RETROVIRUS GROUP K MEMBER POL PROTEIN"/>
    <property type="match status" value="1"/>
</dbReference>